<dbReference type="InterPro" id="IPR017008">
    <property type="entry name" value="UCP032817-like"/>
</dbReference>
<dbReference type="eggNOG" id="COG4278">
    <property type="taxonomic scope" value="Bacteria"/>
</dbReference>
<reference evidence="1 2" key="1">
    <citation type="submission" date="2011-06" db="EMBL/GenBank/DDBJ databases">
        <title>The draft genome of Thiorhodococcus drewsii AZ1.</title>
        <authorList>
            <consortium name="US DOE Joint Genome Institute (JGI-PGF)"/>
            <person name="Lucas S."/>
            <person name="Han J."/>
            <person name="Lapidus A."/>
            <person name="Cheng J.-F."/>
            <person name="Goodwin L."/>
            <person name="Pitluck S."/>
            <person name="Peters L."/>
            <person name="Land M.L."/>
            <person name="Hauser L."/>
            <person name="Vogl K."/>
            <person name="Liu Z."/>
            <person name="Imhoff J."/>
            <person name="Thiel V."/>
            <person name="Frigaard N.-U."/>
            <person name="Bryant D.A."/>
            <person name="Woyke T.J."/>
        </authorList>
    </citation>
    <scope>NUCLEOTIDE SEQUENCE [LARGE SCALE GENOMIC DNA]</scope>
    <source>
        <strain evidence="1 2">AZ1</strain>
    </source>
</reference>
<name>G2E7Z3_9GAMM</name>
<dbReference type="PATRIC" id="fig|765913.3.peg.4478"/>
<proteinExistence type="predicted"/>
<dbReference type="AlphaFoldDB" id="G2E7Z3"/>
<dbReference type="STRING" id="765913.ThidrDRAFT_4407"/>
<sequence>MTGLAILIGSIVLFLLSKVWSSRRRKKRANFIRSYPFPNGLLDRLAARYPSLSTHDRHLVSRALRQFFLVYLASGRRFVSMPSRVTDDLWHEFILYTRHYDAFCRRAFGRFLHHTPAVVMGSDRLGNAGLRRAWWFACREERLDPKKPARLPLLFALDAQLGIEDGFRYALDCHPQRGIVEDEPVHCIADLASGGFDGSSDGCGGSWFGCDGGDGGDGGGCGGD</sequence>
<comment type="caution">
    <text evidence="1">The sequence shown here is derived from an EMBL/GenBank/DDBJ whole genome shotgun (WGS) entry which is preliminary data.</text>
</comment>
<accession>G2E7Z3</accession>
<organism evidence="1 2">
    <name type="scientific">Thiorhodococcus drewsii AZ1</name>
    <dbReference type="NCBI Taxonomy" id="765913"/>
    <lineage>
        <taxon>Bacteria</taxon>
        <taxon>Pseudomonadati</taxon>
        <taxon>Pseudomonadota</taxon>
        <taxon>Gammaproteobacteria</taxon>
        <taxon>Chromatiales</taxon>
        <taxon>Chromatiaceae</taxon>
        <taxon>Thiorhodococcus</taxon>
    </lineage>
</organism>
<dbReference type="OrthoDB" id="278697at2"/>
<dbReference type="PIRSF" id="PIRSF032817">
    <property type="entry name" value="UCP032817"/>
    <property type="match status" value="1"/>
</dbReference>
<dbReference type="Proteomes" id="UP000004200">
    <property type="component" value="Unassembled WGS sequence"/>
</dbReference>
<dbReference type="RefSeq" id="WP_007043119.1">
    <property type="nucleotide sequence ID" value="NZ_AFWT01000060.1"/>
</dbReference>
<protein>
    <submittedName>
        <fullName evidence="1">Uncharacterized protein</fullName>
    </submittedName>
</protein>
<keyword evidence="2" id="KW-1185">Reference proteome</keyword>
<evidence type="ECO:0000313" key="2">
    <source>
        <dbReference type="Proteomes" id="UP000004200"/>
    </source>
</evidence>
<gene>
    <name evidence="1" type="ORF">ThidrDRAFT_4407</name>
</gene>
<dbReference type="EMBL" id="AFWT01000060">
    <property type="protein sequence ID" value="EGV27770.1"/>
    <property type="molecule type" value="Genomic_DNA"/>
</dbReference>
<evidence type="ECO:0000313" key="1">
    <source>
        <dbReference type="EMBL" id="EGV27770.1"/>
    </source>
</evidence>